<comment type="subcellular location">
    <subcellularLocation>
        <location evidence="1">Membrane</location>
        <topology evidence="1">Multi-pass membrane protein</topology>
    </subcellularLocation>
</comment>
<dbReference type="GO" id="GO:0016020">
    <property type="term" value="C:membrane"/>
    <property type="evidence" value="ECO:0007669"/>
    <property type="project" value="UniProtKB-SubCell"/>
</dbReference>
<reference evidence="8" key="2">
    <citation type="submission" date="2021-04" db="EMBL/GenBank/DDBJ databases">
        <authorList>
            <person name="Gilroy R."/>
        </authorList>
    </citation>
    <scope>NUCLEOTIDE SEQUENCE</scope>
    <source>
        <strain evidence="8">ChiHejej3B27-3195</strain>
    </source>
</reference>
<evidence type="ECO:0000256" key="1">
    <source>
        <dbReference type="ARBA" id="ARBA00004141"/>
    </source>
</evidence>
<evidence type="ECO:0000259" key="7">
    <source>
        <dbReference type="Pfam" id="PF13515"/>
    </source>
</evidence>
<keyword evidence="2 6" id="KW-0812">Transmembrane</keyword>
<protein>
    <submittedName>
        <fullName evidence="8">FUSC family protein</fullName>
    </submittedName>
</protein>
<comment type="caution">
    <text evidence="8">The sequence shown here is derived from an EMBL/GenBank/DDBJ whole genome shotgun (WGS) entry which is preliminary data.</text>
</comment>
<feature type="transmembrane region" description="Helical" evidence="6">
    <location>
        <begin position="68"/>
        <end position="85"/>
    </location>
</feature>
<sequence>MTVAGVGAYAFAERVLGHQGPIFAAVAAMIALGFSREPQLRRVLEIALGCTLGILIGDLTLYVLGTGFHVAFFVVFVSVLLARILDPGPMFAMQMGLQALLVVMLPAPEGGPLTRSADAVVGGIIALIITVLTPKDPRRKPARDLERIADELATSLHETAAGVRDGDSRQAWHALIRCRSLQPKIDEATHATRSARELSQYSPTHRRHRHEARRLSDTVEQLDLAVRSMRIVSRRTTSMLDHGAIDSEGAMGLSAALDEVAEATTMLSQAVADPGAQTSRMTSAQNALGAAAASFHPQKLGAVTFEAETVVLLMRSLVIDLLEATGLSHDDATLYLPDLHTDHR</sequence>
<feature type="region of interest" description="Disordered" evidence="5">
    <location>
        <begin position="191"/>
        <end position="214"/>
    </location>
</feature>
<evidence type="ECO:0000313" key="8">
    <source>
        <dbReference type="EMBL" id="HIW99550.1"/>
    </source>
</evidence>
<evidence type="ECO:0000256" key="5">
    <source>
        <dbReference type="SAM" id="MobiDB-lite"/>
    </source>
</evidence>
<gene>
    <name evidence="8" type="ORF">H9871_05350</name>
</gene>
<keyword evidence="3 6" id="KW-1133">Transmembrane helix</keyword>
<dbReference type="AlphaFoldDB" id="A0A9D1USJ5"/>
<name>A0A9D1USJ5_9MICC</name>
<accession>A0A9D1USJ5</accession>
<evidence type="ECO:0000256" key="2">
    <source>
        <dbReference type="ARBA" id="ARBA00022692"/>
    </source>
</evidence>
<evidence type="ECO:0000256" key="4">
    <source>
        <dbReference type="ARBA" id="ARBA00023136"/>
    </source>
</evidence>
<evidence type="ECO:0000313" key="9">
    <source>
        <dbReference type="Proteomes" id="UP000824151"/>
    </source>
</evidence>
<dbReference type="EMBL" id="DXGD01000195">
    <property type="protein sequence ID" value="HIW99550.1"/>
    <property type="molecule type" value="Genomic_DNA"/>
</dbReference>
<feature type="transmembrane region" description="Helical" evidence="6">
    <location>
        <begin position="15"/>
        <end position="34"/>
    </location>
</feature>
<keyword evidence="4 6" id="KW-0472">Membrane</keyword>
<dbReference type="Proteomes" id="UP000824151">
    <property type="component" value="Unassembled WGS sequence"/>
</dbReference>
<dbReference type="InterPro" id="IPR049453">
    <property type="entry name" value="Memb_transporter_dom"/>
</dbReference>
<proteinExistence type="predicted"/>
<reference evidence="8" key="1">
    <citation type="journal article" date="2021" name="PeerJ">
        <title>Extensive microbial diversity within the chicken gut microbiome revealed by metagenomics and culture.</title>
        <authorList>
            <person name="Gilroy R."/>
            <person name="Ravi A."/>
            <person name="Getino M."/>
            <person name="Pursley I."/>
            <person name="Horton D.L."/>
            <person name="Alikhan N.F."/>
            <person name="Baker D."/>
            <person name="Gharbi K."/>
            <person name="Hall N."/>
            <person name="Watson M."/>
            <person name="Adriaenssens E.M."/>
            <person name="Foster-Nyarko E."/>
            <person name="Jarju S."/>
            <person name="Secka A."/>
            <person name="Antonio M."/>
            <person name="Oren A."/>
            <person name="Chaudhuri R.R."/>
            <person name="La Ragione R."/>
            <person name="Hildebrand F."/>
            <person name="Pallen M.J."/>
        </authorList>
    </citation>
    <scope>NUCLEOTIDE SEQUENCE</scope>
    <source>
        <strain evidence="8">ChiHejej3B27-3195</strain>
    </source>
</reference>
<dbReference type="Pfam" id="PF13515">
    <property type="entry name" value="FUSC_2"/>
    <property type="match status" value="1"/>
</dbReference>
<evidence type="ECO:0000256" key="6">
    <source>
        <dbReference type="SAM" id="Phobius"/>
    </source>
</evidence>
<organism evidence="8 9">
    <name type="scientific">Candidatus Nesterenkonia stercoripullorum</name>
    <dbReference type="NCBI Taxonomy" id="2838701"/>
    <lineage>
        <taxon>Bacteria</taxon>
        <taxon>Bacillati</taxon>
        <taxon>Actinomycetota</taxon>
        <taxon>Actinomycetes</taxon>
        <taxon>Micrococcales</taxon>
        <taxon>Micrococcaceae</taxon>
        <taxon>Nesterenkonia</taxon>
    </lineage>
</organism>
<evidence type="ECO:0000256" key="3">
    <source>
        <dbReference type="ARBA" id="ARBA00022989"/>
    </source>
</evidence>
<feature type="domain" description="Integral membrane bound transporter" evidence="7">
    <location>
        <begin position="10"/>
        <end position="129"/>
    </location>
</feature>